<accession>A0A017SX75</accession>
<evidence type="ECO:0000313" key="1">
    <source>
        <dbReference type="EMBL" id="EYF01220.1"/>
    </source>
</evidence>
<comment type="caution">
    <text evidence="1">The sequence shown here is derived from an EMBL/GenBank/DDBJ whole genome shotgun (WGS) entry which is preliminary data.</text>
</comment>
<dbReference type="Proteomes" id="UP000019678">
    <property type="component" value="Unassembled WGS sequence"/>
</dbReference>
<gene>
    <name evidence="1" type="ORF">CAP_8561</name>
</gene>
<protein>
    <submittedName>
        <fullName evidence="1">Uncharacterized protein</fullName>
    </submittedName>
</protein>
<sequence>MKAFTLDIDELAALVGLLNARKLVGLDEALFQAFTEENLPRLMAKLQAHGWVEPAERPGTWHFDEDLMQTLAVAVAPEIAVLARTLGPSRSIVFYLADDETTGIAVTDEQALVARLDDHGEMVAQVMMFLNEKWPAEIIVARVAGQDFDAGRRAEVDASGLSIAPASGRAPASGLMPAGKTPWSTEAVTAFLRGAVDELRAGRRRWG</sequence>
<dbReference type="AlphaFoldDB" id="A0A017SX75"/>
<evidence type="ECO:0000313" key="2">
    <source>
        <dbReference type="Proteomes" id="UP000019678"/>
    </source>
</evidence>
<dbReference type="EMBL" id="ASRX01000086">
    <property type="protein sequence ID" value="EYF01220.1"/>
    <property type="molecule type" value="Genomic_DNA"/>
</dbReference>
<dbReference type="STRING" id="1192034.CAP_8561"/>
<name>A0A017SX75_9BACT</name>
<keyword evidence="2" id="KW-1185">Reference proteome</keyword>
<dbReference type="OrthoDB" id="5512724at2"/>
<proteinExistence type="predicted"/>
<reference evidence="1 2" key="1">
    <citation type="submission" date="2013-05" db="EMBL/GenBank/DDBJ databases">
        <title>Genome assembly of Chondromyces apiculatus DSM 436.</title>
        <authorList>
            <person name="Sharma G."/>
            <person name="Khatri I."/>
            <person name="Kaur C."/>
            <person name="Mayilraj S."/>
            <person name="Subramanian S."/>
        </authorList>
    </citation>
    <scope>NUCLEOTIDE SEQUENCE [LARGE SCALE GENOMIC DNA]</scope>
    <source>
        <strain evidence="1 2">DSM 436</strain>
    </source>
</reference>
<dbReference type="RefSeq" id="WP_044249832.1">
    <property type="nucleotide sequence ID" value="NZ_ASRX01000086.1"/>
</dbReference>
<organism evidence="1 2">
    <name type="scientific">Chondromyces apiculatus DSM 436</name>
    <dbReference type="NCBI Taxonomy" id="1192034"/>
    <lineage>
        <taxon>Bacteria</taxon>
        <taxon>Pseudomonadati</taxon>
        <taxon>Myxococcota</taxon>
        <taxon>Polyangia</taxon>
        <taxon>Polyangiales</taxon>
        <taxon>Polyangiaceae</taxon>
        <taxon>Chondromyces</taxon>
    </lineage>
</organism>